<dbReference type="Gene3D" id="2.40.50.140">
    <property type="entry name" value="Nucleic acid-binding proteins"/>
    <property type="match status" value="1"/>
</dbReference>
<feature type="transmembrane region" description="Helical" evidence="5">
    <location>
        <begin position="47"/>
        <end position="69"/>
    </location>
</feature>
<dbReference type="PANTHER" id="PTHR33507:SF3">
    <property type="entry name" value="INNER MEMBRANE PROTEIN YBBJ"/>
    <property type="match status" value="1"/>
</dbReference>
<keyword evidence="8" id="KW-1185">Reference proteome</keyword>
<evidence type="ECO:0000256" key="1">
    <source>
        <dbReference type="ARBA" id="ARBA00004141"/>
    </source>
</evidence>
<gene>
    <name evidence="7" type="ORF">J2Z69_002626</name>
</gene>
<sequence>MHAWLIWLIIAGVLLIFEMLTLTFYLLWLSIGAAAAAVVAWIVPDAILWQVVVGCVVALGLTVFTRPLVQRVRTSRGFQDSGTDLVGREGLVVEPIRQGHYGIVKIGGDTWSASSQQSLDKFERVRVIERGNAIIEVERWEEI</sequence>
<name>A0ABS4JKU3_9BACL</name>
<dbReference type="Proteomes" id="UP001519288">
    <property type="component" value="Unassembled WGS sequence"/>
</dbReference>
<evidence type="ECO:0000259" key="6">
    <source>
        <dbReference type="Pfam" id="PF01957"/>
    </source>
</evidence>
<dbReference type="GO" id="GO:0008233">
    <property type="term" value="F:peptidase activity"/>
    <property type="evidence" value="ECO:0007669"/>
    <property type="project" value="UniProtKB-KW"/>
</dbReference>
<feature type="domain" description="NfeD-like C-terminal" evidence="6">
    <location>
        <begin position="84"/>
        <end position="139"/>
    </location>
</feature>
<dbReference type="InterPro" id="IPR052165">
    <property type="entry name" value="Membrane_assoc_protease"/>
</dbReference>
<keyword evidence="4 5" id="KW-0472">Membrane</keyword>
<accession>A0ABS4JKU3</accession>
<keyword evidence="7" id="KW-0645">Protease</keyword>
<protein>
    <submittedName>
        <fullName evidence="7">Membrane protein implicated in regulation of membrane protease activity</fullName>
    </submittedName>
</protein>
<comment type="caution">
    <text evidence="7">The sequence shown here is derived from an EMBL/GenBank/DDBJ whole genome shotgun (WGS) entry which is preliminary data.</text>
</comment>
<keyword evidence="2 5" id="KW-0812">Transmembrane</keyword>
<dbReference type="SUPFAM" id="SSF141322">
    <property type="entry name" value="NfeD domain-like"/>
    <property type="match status" value="1"/>
</dbReference>
<evidence type="ECO:0000256" key="5">
    <source>
        <dbReference type="SAM" id="Phobius"/>
    </source>
</evidence>
<evidence type="ECO:0000256" key="2">
    <source>
        <dbReference type="ARBA" id="ARBA00022692"/>
    </source>
</evidence>
<feature type="transmembrane region" description="Helical" evidence="5">
    <location>
        <begin position="5"/>
        <end position="27"/>
    </location>
</feature>
<organism evidence="7 8">
    <name type="scientific">Paenibacillus shirakamiensis</name>
    <dbReference type="NCBI Taxonomy" id="1265935"/>
    <lineage>
        <taxon>Bacteria</taxon>
        <taxon>Bacillati</taxon>
        <taxon>Bacillota</taxon>
        <taxon>Bacilli</taxon>
        <taxon>Bacillales</taxon>
        <taxon>Paenibacillaceae</taxon>
        <taxon>Paenibacillus</taxon>
    </lineage>
</organism>
<dbReference type="InterPro" id="IPR002810">
    <property type="entry name" value="NfeD-like_C"/>
</dbReference>
<dbReference type="PANTHER" id="PTHR33507">
    <property type="entry name" value="INNER MEMBRANE PROTEIN YBBJ"/>
    <property type="match status" value="1"/>
</dbReference>
<keyword evidence="3 5" id="KW-1133">Transmembrane helix</keyword>
<keyword evidence="7" id="KW-0378">Hydrolase</keyword>
<dbReference type="GO" id="GO:0006508">
    <property type="term" value="P:proteolysis"/>
    <property type="evidence" value="ECO:0007669"/>
    <property type="project" value="UniProtKB-KW"/>
</dbReference>
<evidence type="ECO:0000313" key="7">
    <source>
        <dbReference type="EMBL" id="MBP2001581.1"/>
    </source>
</evidence>
<reference evidence="7 8" key="1">
    <citation type="submission" date="2021-03" db="EMBL/GenBank/DDBJ databases">
        <title>Genomic Encyclopedia of Type Strains, Phase IV (KMG-IV): sequencing the most valuable type-strain genomes for metagenomic binning, comparative biology and taxonomic classification.</title>
        <authorList>
            <person name="Goeker M."/>
        </authorList>
    </citation>
    <scope>NUCLEOTIDE SEQUENCE [LARGE SCALE GENOMIC DNA]</scope>
    <source>
        <strain evidence="7 8">DSM 26806</strain>
    </source>
</reference>
<dbReference type="RefSeq" id="WP_209863167.1">
    <property type="nucleotide sequence ID" value="NZ_JAGGLD010000004.1"/>
</dbReference>
<evidence type="ECO:0000256" key="3">
    <source>
        <dbReference type="ARBA" id="ARBA00022989"/>
    </source>
</evidence>
<comment type="subcellular location">
    <subcellularLocation>
        <location evidence="1">Membrane</location>
        <topology evidence="1">Multi-pass membrane protein</topology>
    </subcellularLocation>
</comment>
<evidence type="ECO:0000313" key="8">
    <source>
        <dbReference type="Proteomes" id="UP001519288"/>
    </source>
</evidence>
<dbReference type="Pfam" id="PF01957">
    <property type="entry name" value="NfeD"/>
    <property type="match status" value="1"/>
</dbReference>
<dbReference type="EMBL" id="JAGGLD010000004">
    <property type="protein sequence ID" value="MBP2001581.1"/>
    <property type="molecule type" value="Genomic_DNA"/>
</dbReference>
<dbReference type="InterPro" id="IPR012340">
    <property type="entry name" value="NA-bd_OB-fold"/>
</dbReference>
<proteinExistence type="predicted"/>
<evidence type="ECO:0000256" key="4">
    <source>
        <dbReference type="ARBA" id="ARBA00023136"/>
    </source>
</evidence>